<sequence>MSDELVVRARKAIPHGTARKLWVKSGGRCQYDSCNIPLWKDSLMQKDLNKSYISHIVGAKEDGPRGDAILSKELETDFENLLLLCDECHRRIDKREVENHTRNSLIEMKKKQERNIELLTSLTPDKKSHIVSFTAKIGSFEPTINFGDCIQALLPEYYPVSDNIIQLGTSNLAIKDNKENYWEIHSNQLEEVVKQQIKPLVVQEKTPHFSVFALAPQPLLIKLGTLISELSISEIYQLHREPKQTWKWQNDEDAIEVKLIEPTKIYSEVALVISLSDNVSDDRIHNVLGKDVSIWKVTVDNPNRNVLKNKQTLINFKNQIRNAYSKIKLQYPNDKPIHVFPIMPNSCAVETGRVWMEKADLSLVIYDQNTANNGFSKAIEIKNK</sequence>
<organism evidence="2 3">
    <name type="scientific">Flavobacterium bomense</name>
    <dbReference type="NCBI Taxonomy" id="2497483"/>
    <lineage>
        <taxon>Bacteria</taxon>
        <taxon>Pseudomonadati</taxon>
        <taxon>Bacteroidota</taxon>
        <taxon>Flavobacteriia</taxon>
        <taxon>Flavobacteriales</taxon>
        <taxon>Flavobacteriaceae</taxon>
        <taxon>Flavobacterium</taxon>
    </lineage>
</organism>
<evidence type="ECO:0000313" key="3">
    <source>
        <dbReference type="Proteomes" id="UP000280825"/>
    </source>
</evidence>
<dbReference type="Proteomes" id="UP000280825">
    <property type="component" value="Unassembled WGS sequence"/>
</dbReference>
<evidence type="ECO:0000313" key="2">
    <source>
        <dbReference type="EMBL" id="RTZ03584.1"/>
    </source>
</evidence>
<dbReference type="InterPro" id="IPR040836">
    <property type="entry name" value="SAVED"/>
</dbReference>
<comment type="caution">
    <text evidence="2">The sequence shown here is derived from an EMBL/GenBank/DDBJ whole genome shotgun (WGS) entry which is preliminary data.</text>
</comment>
<dbReference type="NCBIfam" id="NF033611">
    <property type="entry name" value="SAVED"/>
    <property type="match status" value="1"/>
</dbReference>
<accession>A0A432CKQ1</accession>
<feature type="domain" description="SMODS-associated and fused to various effectors" evidence="1">
    <location>
        <begin position="191"/>
        <end position="381"/>
    </location>
</feature>
<name>A0A432CKQ1_9FLAO</name>
<reference evidence="2 3" key="1">
    <citation type="submission" date="2018-12" db="EMBL/GenBank/DDBJ databases">
        <title>Flavobacterium sp. nov., isolated from glacier ice.</title>
        <authorList>
            <person name="Liu Q."/>
            <person name="Xin Y.-H."/>
        </authorList>
    </citation>
    <scope>NUCLEOTIDE SEQUENCE [LARGE SCALE GENOMIC DNA]</scope>
    <source>
        <strain evidence="2 3">RB1N8</strain>
    </source>
</reference>
<dbReference type="RefSeq" id="WP_126562518.1">
    <property type="nucleotide sequence ID" value="NZ_RYDJ01000013.1"/>
</dbReference>
<evidence type="ECO:0000259" key="1">
    <source>
        <dbReference type="Pfam" id="PF18145"/>
    </source>
</evidence>
<gene>
    <name evidence="2" type="ORF">EKL98_11360</name>
</gene>
<dbReference type="CDD" id="cd00085">
    <property type="entry name" value="HNHc"/>
    <property type="match status" value="1"/>
</dbReference>
<dbReference type="EMBL" id="RYDJ01000013">
    <property type="protein sequence ID" value="RTZ03584.1"/>
    <property type="molecule type" value="Genomic_DNA"/>
</dbReference>
<dbReference type="Pfam" id="PF18145">
    <property type="entry name" value="SAVED"/>
    <property type="match status" value="1"/>
</dbReference>
<proteinExistence type="predicted"/>
<keyword evidence="3" id="KW-1185">Reference proteome</keyword>
<dbReference type="AlphaFoldDB" id="A0A432CKQ1"/>
<dbReference type="InterPro" id="IPR003615">
    <property type="entry name" value="HNH_nuc"/>
</dbReference>
<protein>
    <submittedName>
        <fullName evidence="2">SAVED domain-containing protein</fullName>
    </submittedName>
</protein>